<feature type="transmembrane region" description="Helical" evidence="6">
    <location>
        <begin position="356"/>
        <end position="376"/>
    </location>
</feature>
<evidence type="ECO:0000256" key="6">
    <source>
        <dbReference type="SAM" id="Phobius"/>
    </source>
</evidence>
<feature type="transmembrane region" description="Helical" evidence="6">
    <location>
        <begin position="142"/>
        <end position="164"/>
    </location>
</feature>
<dbReference type="AlphaFoldDB" id="A0AAV3T3L6"/>
<evidence type="ECO:0000256" key="2">
    <source>
        <dbReference type="ARBA" id="ARBA00022475"/>
    </source>
</evidence>
<dbReference type="Pfam" id="PF13440">
    <property type="entry name" value="Polysacc_synt_3"/>
    <property type="match status" value="1"/>
</dbReference>
<keyword evidence="8" id="KW-1185">Reference proteome</keyword>
<dbReference type="InterPro" id="IPR050833">
    <property type="entry name" value="Poly_Biosynth_Transport"/>
</dbReference>
<feature type="transmembrane region" description="Helical" evidence="6">
    <location>
        <begin position="110"/>
        <end position="130"/>
    </location>
</feature>
<name>A0AAV3T3L6_9EURY</name>
<feature type="transmembrane region" description="Helical" evidence="6">
    <location>
        <begin position="414"/>
        <end position="434"/>
    </location>
</feature>
<dbReference type="Proteomes" id="UP001500194">
    <property type="component" value="Unassembled WGS sequence"/>
</dbReference>
<protein>
    <recommendedName>
        <fullName evidence="9">Polysaccharide biosynthesis protein</fullName>
    </recommendedName>
</protein>
<feature type="transmembrane region" description="Helical" evidence="6">
    <location>
        <begin position="79"/>
        <end position="104"/>
    </location>
</feature>
<organism evidence="7 8">
    <name type="scientific">Salarchaeum japonicum</name>
    <dbReference type="NCBI Taxonomy" id="555573"/>
    <lineage>
        <taxon>Archaea</taxon>
        <taxon>Methanobacteriati</taxon>
        <taxon>Methanobacteriota</taxon>
        <taxon>Stenosarchaea group</taxon>
        <taxon>Halobacteria</taxon>
        <taxon>Halobacteriales</taxon>
        <taxon>Halobacteriaceae</taxon>
    </lineage>
</organism>
<accession>A0AAV3T3L6</accession>
<keyword evidence="3 6" id="KW-0812">Transmembrane</keyword>
<evidence type="ECO:0008006" key="9">
    <source>
        <dbReference type="Google" id="ProtNLM"/>
    </source>
</evidence>
<evidence type="ECO:0000256" key="5">
    <source>
        <dbReference type="ARBA" id="ARBA00023136"/>
    </source>
</evidence>
<feature type="transmembrane region" description="Helical" evidence="6">
    <location>
        <begin position="313"/>
        <end position="335"/>
    </location>
</feature>
<feature type="transmembrane region" description="Helical" evidence="6">
    <location>
        <begin position="170"/>
        <end position="193"/>
    </location>
</feature>
<feature type="transmembrane region" description="Helical" evidence="6">
    <location>
        <begin position="440"/>
        <end position="462"/>
    </location>
</feature>
<evidence type="ECO:0000256" key="1">
    <source>
        <dbReference type="ARBA" id="ARBA00004651"/>
    </source>
</evidence>
<sequence length="485" mass="49416">MSDEGDIADAAFGVQAGFGFAGKAATAVVGFVGSVVLARALGPSDYGLFYVALSAAAFFVNPVTGWATACKKRLTEPEFAVDEAVGSLAVAVAVLALVGVPMGYVVVDAVTANPVLPLAVPVLFVPLAAYRSSTTLLSGRANFALADWAVVVETAVTTIAQVVFVLLGFGLWGMIGGAVTGALVVLPVVYRWLGVRARLPSRESLRSVAAFSKWSIPRGFVGTGLSQMDVLLLGWLAASSAAGDYQVALKVSMPATFVSGAITAGLMGRVSALAGRSGGDWTPDFRNALSTGSVLAVPIFVGSLVLAEPIVVTAFGGAYAGAGAFLVGLAAYRLLETQTAPRGAVLGGLDRPDLGLWVSAAELAINVALGLALWYAYGPLGIVAATVVTQSFAYAANTLLVRRLTDVDVVVTRPFLAQLGAGAVMGGVVLAAKSSVGPGGWLPVVGVVALGALVYFVVLFAVSTYHRETVRGIYADLAGSRDGGL</sequence>
<dbReference type="GeneID" id="68573288"/>
<dbReference type="PANTHER" id="PTHR30250">
    <property type="entry name" value="PST FAMILY PREDICTED COLANIC ACID TRANSPORTER"/>
    <property type="match status" value="1"/>
</dbReference>
<keyword evidence="5 6" id="KW-0472">Membrane</keyword>
<keyword evidence="4 6" id="KW-1133">Transmembrane helix</keyword>
<evidence type="ECO:0000313" key="7">
    <source>
        <dbReference type="EMBL" id="GAA0656331.1"/>
    </source>
</evidence>
<dbReference type="PANTHER" id="PTHR30250:SF11">
    <property type="entry name" value="O-ANTIGEN TRANSPORTER-RELATED"/>
    <property type="match status" value="1"/>
</dbReference>
<dbReference type="GO" id="GO:0005886">
    <property type="term" value="C:plasma membrane"/>
    <property type="evidence" value="ECO:0007669"/>
    <property type="project" value="UniProtKB-SubCell"/>
</dbReference>
<comment type="caution">
    <text evidence="7">The sequence shown here is derived from an EMBL/GenBank/DDBJ whole genome shotgun (WGS) entry which is preliminary data.</text>
</comment>
<feature type="transmembrane region" description="Helical" evidence="6">
    <location>
        <begin position="20"/>
        <end position="41"/>
    </location>
</feature>
<evidence type="ECO:0000256" key="4">
    <source>
        <dbReference type="ARBA" id="ARBA00022989"/>
    </source>
</evidence>
<evidence type="ECO:0000256" key="3">
    <source>
        <dbReference type="ARBA" id="ARBA00022692"/>
    </source>
</evidence>
<feature type="transmembrane region" description="Helical" evidence="6">
    <location>
        <begin position="382"/>
        <end position="402"/>
    </location>
</feature>
<evidence type="ECO:0000313" key="8">
    <source>
        <dbReference type="Proteomes" id="UP001500194"/>
    </source>
</evidence>
<feature type="transmembrane region" description="Helical" evidence="6">
    <location>
        <begin position="214"/>
        <end position="237"/>
    </location>
</feature>
<feature type="transmembrane region" description="Helical" evidence="6">
    <location>
        <begin position="47"/>
        <end position="67"/>
    </location>
</feature>
<dbReference type="RefSeq" id="WP_227259948.1">
    <property type="nucleotide sequence ID" value="NZ_BAAADU010000002.1"/>
</dbReference>
<proteinExistence type="predicted"/>
<keyword evidence="2" id="KW-1003">Cell membrane</keyword>
<feature type="transmembrane region" description="Helical" evidence="6">
    <location>
        <begin position="287"/>
        <end position="307"/>
    </location>
</feature>
<feature type="transmembrane region" description="Helical" evidence="6">
    <location>
        <begin position="257"/>
        <end position="275"/>
    </location>
</feature>
<gene>
    <name evidence="7" type="ORF">GCM10009019_20320</name>
</gene>
<dbReference type="EMBL" id="BAAADU010000002">
    <property type="protein sequence ID" value="GAA0656331.1"/>
    <property type="molecule type" value="Genomic_DNA"/>
</dbReference>
<reference evidence="7 8" key="1">
    <citation type="journal article" date="2019" name="Int. J. Syst. Evol. Microbiol.">
        <title>The Global Catalogue of Microorganisms (GCM) 10K type strain sequencing project: providing services to taxonomists for standard genome sequencing and annotation.</title>
        <authorList>
            <consortium name="The Broad Institute Genomics Platform"/>
            <consortium name="The Broad Institute Genome Sequencing Center for Infectious Disease"/>
            <person name="Wu L."/>
            <person name="Ma J."/>
        </authorList>
    </citation>
    <scope>NUCLEOTIDE SEQUENCE [LARGE SCALE GENOMIC DNA]</scope>
    <source>
        <strain evidence="7 8">JCM 16327</strain>
    </source>
</reference>
<comment type="subcellular location">
    <subcellularLocation>
        <location evidence="1">Cell membrane</location>
        <topology evidence="1">Multi-pass membrane protein</topology>
    </subcellularLocation>
</comment>